<evidence type="ECO:0000256" key="1">
    <source>
        <dbReference type="SAM" id="MobiDB-lite"/>
    </source>
</evidence>
<sequence length="67" mass="7173">ASGSAANTVDINESGSGKVGESESEGAICLQDRLKWLDKPVVRKHRDLNFLSLEMGVGGGRLDMELQ</sequence>
<dbReference type="Proteomes" id="UP000265520">
    <property type="component" value="Unassembled WGS sequence"/>
</dbReference>
<reference evidence="2 3" key="1">
    <citation type="journal article" date="2018" name="Front. Plant Sci.">
        <title>Red Clover (Trifolium pratense) and Zigzag Clover (T. medium) - A Picture of Genomic Similarities and Differences.</title>
        <authorList>
            <person name="Dluhosova J."/>
            <person name="Istvanek J."/>
            <person name="Nedelnik J."/>
            <person name="Repkova J."/>
        </authorList>
    </citation>
    <scope>NUCLEOTIDE SEQUENCE [LARGE SCALE GENOMIC DNA]</scope>
    <source>
        <strain evidence="3">cv. 10/8</strain>
        <tissue evidence="2">Leaf</tissue>
    </source>
</reference>
<organism evidence="2 3">
    <name type="scientific">Trifolium medium</name>
    <dbReference type="NCBI Taxonomy" id="97028"/>
    <lineage>
        <taxon>Eukaryota</taxon>
        <taxon>Viridiplantae</taxon>
        <taxon>Streptophyta</taxon>
        <taxon>Embryophyta</taxon>
        <taxon>Tracheophyta</taxon>
        <taxon>Spermatophyta</taxon>
        <taxon>Magnoliopsida</taxon>
        <taxon>eudicotyledons</taxon>
        <taxon>Gunneridae</taxon>
        <taxon>Pentapetalae</taxon>
        <taxon>rosids</taxon>
        <taxon>fabids</taxon>
        <taxon>Fabales</taxon>
        <taxon>Fabaceae</taxon>
        <taxon>Papilionoideae</taxon>
        <taxon>50 kb inversion clade</taxon>
        <taxon>NPAAA clade</taxon>
        <taxon>Hologalegina</taxon>
        <taxon>IRL clade</taxon>
        <taxon>Trifolieae</taxon>
        <taxon>Trifolium</taxon>
    </lineage>
</organism>
<proteinExistence type="predicted"/>
<accession>A0A392N0T2</accession>
<keyword evidence="2" id="KW-0378">Hydrolase</keyword>
<feature type="region of interest" description="Disordered" evidence="1">
    <location>
        <begin position="1"/>
        <end position="22"/>
    </location>
</feature>
<name>A0A392N0T2_9FABA</name>
<evidence type="ECO:0000313" key="2">
    <source>
        <dbReference type="EMBL" id="MCH93397.1"/>
    </source>
</evidence>
<feature type="compositionally biased region" description="Polar residues" evidence="1">
    <location>
        <begin position="1"/>
        <end position="11"/>
    </location>
</feature>
<gene>
    <name evidence="2" type="ORF">A2U01_0014346</name>
</gene>
<dbReference type="EMBL" id="LXQA010024843">
    <property type="protein sequence ID" value="MCH93397.1"/>
    <property type="molecule type" value="Genomic_DNA"/>
</dbReference>
<evidence type="ECO:0000313" key="3">
    <source>
        <dbReference type="Proteomes" id="UP000265520"/>
    </source>
</evidence>
<dbReference type="GO" id="GO:0016787">
    <property type="term" value="F:hydrolase activity"/>
    <property type="evidence" value="ECO:0007669"/>
    <property type="project" value="UniProtKB-KW"/>
</dbReference>
<dbReference type="AlphaFoldDB" id="A0A392N0T2"/>
<keyword evidence="3" id="KW-1185">Reference proteome</keyword>
<comment type="caution">
    <text evidence="2">The sequence shown here is derived from an EMBL/GenBank/DDBJ whole genome shotgun (WGS) entry which is preliminary data.</text>
</comment>
<protein>
    <submittedName>
        <fullName evidence="2">Ubiquitin carboxyl-terminal hydrolase</fullName>
    </submittedName>
</protein>
<feature type="non-terminal residue" evidence="2">
    <location>
        <position position="1"/>
    </location>
</feature>